<comment type="caution">
    <text evidence="1">The sequence shown here is derived from an EMBL/GenBank/DDBJ whole genome shotgun (WGS) entry which is preliminary data.</text>
</comment>
<sequence>MRDAFALPPASPKTAKTLTAAVAYIQERMTRQADTRDIINGLVQYHSAKLTYPSYRTALRCGGICTEAASCCPLRTAKLLLSCFVEKAGRYLEASSDGDLFARAALREMLAEGRA</sequence>
<name>A0A644UJP9_9ZZZZ</name>
<proteinExistence type="predicted"/>
<protein>
    <submittedName>
        <fullName evidence="1">Uncharacterized protein</fullName>
    </submittedName>
</protein>
<gene>
    <name evidence="1" type="ORF">SDC9_25114</name>
</gene>
<organism evidence="1">
    <name type="scientific">bioreactor metagenome</name>
    <dbReference type="NCBI Taxonomy" id="1076179"/>
    <lineage>
        <taxon>unclassified sequences</taxon>
        <taxon>metagenomes</taxon>
        <taxon>ecological metagenomes</taxon>
    </lineage>
</organism>
<dbReference type="EMBL" id="VSSQ01000124">
    <property type="protein sequence ID" value="MPL79238.1"/>
    <property type="molecule type" value="Genomic_DNA"/>
</dbReference>
<reference evidence="1" key="1">
    <citation type="submission" date="2019-08" db="EMBL/GenBank/DDBJ databases">
        <authorList>
            <person name="Kucharzyk K."/>
            <person name="Murdoch R.W."/>
            <person name="Higgins S."/>
            <person name="Loffler F."/>
        </authorList>
    </citation>
    <scope>NUCLEOTIDE SEQUENCE</scope>
</reference>
<accession>A0A644UJP9</accession>
<evidence type="ECO:0000313" key="1">
    <source>
        <dbReference type="EMBL" id="MPL79238.1"/>
    </source>
</evidence>
<dbReference type="AlphaFoldDB" id="A0A644UJP9"/>